<evidence type="ECO:0000313" key="8">
    <source>
        <dbReference type="Proteomes" id="UP000279236"/>
    </source>
</evidence>
<feature type="region of interest" description="Disordered" evidence="5">
    <location>
        <begin position="468"/>
        <end position="523"/>
    </location>
</feature>
<feature type="compositionally biased region" description="Acidic residues" evidence="5">
    <location>
        <begin position="123"/>
        <end position="154"/>
    </location>
</feature>
<dbReference type="Pfam" id="PF07524">
    <property type="entry name" value="Bromo_TP"/>
    <property type="match status" value="1"/>
</dbReference>
<protein>
    <recommendedName>
        <fullName evidence="6">Bromodomain associated domain-containing protein</fullName>
    </recommendedName>
</protein>
<reference evidence="7 8" key="1">
    <citation type="submission" date="2018-11" db="EMBL/GenBank/DDBJ databases">
        <title>Genome sequence of Apiotrichum porosum DSM 27194.</title>
        <authorList>
            <person name="Aliyu H."/>
            <person name="Gorte O."/>
            <person name="Ochsenreither K."/>
        </authorList>
    </citation>
    <scope>NUCLEOTIDE SEQUENCE [LARGE SCALE GENOMIC DNA]</scope>
    <source>
        <strain evidence="7 8">DSM 27194</strain>
    </source>
</reference>
<feature type="compositionally biased region" description="Pro residues" evidence="5">
    <location>
        <begin position="225"/>
        <end position="235"/>
    </location>
</feature>
<evidence type="ECO:0000256" key="4">
    <source>
        <dbReference type="ARBA" id="ARBA00023242"/>
    </source>
</evidence>
<dbReference type="CDD" id="cd00076">
    <property type="entry name" value="HFD_SF"/>
    <property type="match status" value="1"/>
</dbReference>
<sequence length="523" mass="55633">MAASPDAVLHLAALHTLAQTGFASTSRAASVTLSGVLSRYLQLVATSCTERAALAGRSKVAAIDVVNALEDLGVGGITELQEWTADLDKEVSFTGGKMDELAGYLRDGLNISTDIERTFVPVDSEDEDEEEGEEAEEEDEESEESDEAMDVDGEEPPRVNYRPRSPDLSWLPPLPSGQEDAIVTGSSAVVPVDAVPAPQSVAERYRRPVAYSTSQLAEAHSFTDPPKPSVPSPLPGAPSSFPSLVTTYETTVDEPSLMFRQTDGRRQAADLLRLTVGNPDKFSPADTLSQALPPPHISPIVPSHSDVLPTRLIPVNPNQSGIISSILHQIRTPYLPPTLRERLTSLRPPQAQGSDHGPMLYGDPIRGADVAALNKARGKATGDETEAWFRATWDSGPHGADRWSRGRLPSGRKVIKSGDGAQAPRESEGAKVLRLKMNEKASGAVDPRGHSPGPPSATGIKLRLGGPKTPVVGAAMGNHGSPPRPFAGNSAPPMVKTGSSSSQASHRSHHSMSPVKQEYMQID</sequence>
<comment type="subcellular location">
    <subcellularLocation>
        <location evidence="1">Nucleus</location>
    </subcellularLocation>
</comment>
<dbReference type="AlphaFoldDB" id="A0A427YAS3"/>
<organism evidence="7 8">
    <name type="scientific">Apiotrichum porosum</name>
    <dbReference type="NCBI Taxonomy" id="105984"/>
    <lineage>
        <taxon>Eukaryota</taxon>
        <taxon>Fungi</taxon>
        <taxon>Dikarya</taxon>
        <taxon>Basidiomycota</taxon>
        <taxon>Agaricomycotina</taxon>
        <taxon>Tremellomycetes</taxon>
        <taxon>Trichosporonales</taxon>
        <taxon>Trichosporonaceae</taxon>
        <taxon>Apiotrichum</taxon>
    </lineage>
</organism>
<accession>A0A427YAS3</accession>
<comment type="caution">
    <text evidence="7">The sequence shown here is derived from an EMBL/GenBank/DDBJ whole genome shotgun (WGS) entry which is preliminary data.</text>
</comment>
<dbReference type="STRING" id="105984.A0A427YAS3"/>
<dbReference type="InterPro" id="IPR006565">
    <property type="entry name" value="BTP"/>
</dbReference>
<feature type="region of interest" description="Disordered" evidence="5">
    <location>
        <begin position="216"/>
        <end position="235"/>
    </location>
</feature>
<evidence type="ECO:0000256" key="3">
    <source>
        <dbReference type="ARBA" id="ARBA00023163"/>
    </source>
</evidence>
<dbReference type="Proteomes" id="UP000279236">
    <property type="component" value="Unassembled WGS sequence"/>
</dbReference>
<dbReference type="Gene3D" id="1.10.20.10">
    <property type="entry name" value="Histone, subunit A"/>
    <property type="match status" value="1"/>
</dbReference>
<dbReference type="GeneID" id="39585248"/>
<evidence type="ECO:0000313" key="7">
    <source>
        <dbReference type="EMBL" id="RSH88176.1"/>
    </source>
</evidence>
<keyword evidence="4" id="KW-0539">Nucleus</keyword>
<evidence type="ECO:0000259" key="6">
    <source>
        <dbReference type="SMART" id="SM00576"/>
    </source>
</evidence>
<dbReference type="PANTHER" id="PTHR46338:SF1">
    <property type="entry name" value="TRANSCRIPTION INITIATION FACTOR TFIID SUBUNIT 8"/>
    <property type="match status" value="1"/>
</dbReference>
<proteinExistence type="predicted"/>
<dbReference type="GO" id="GO:0005669">
    <property type="term" value="C:transcription factor TFIID complex"/>
    <property type="evidence" value="ECO:0007669"/>
    <property type="project" value="InterPro"/>
</dbReference>
<dbReference type="PANTHER" id="PTHR46338">
    <property type="entry name" value="TRANSCRIPTION INITIATION FACTOR TFIID SUBUNIT 8"/>
    <property type="match status" value="1"/>
</dbReference>
<feature type="domain" description="Bromodomain associated" evidence="6">
    <location>
        <begin position="2"/>
        <end position="79"/>
    </location>
</feature>
<keyword evidence="2" id="KW-0805">Transcription regulation</keyword>
<feature type="region of interest" description="Disordered" evidence="5">
    <location>
        <begin position="116"/>
        <end position="177"/>
    </location>
</feature>
<keyword evidence="8" id="KW-1185">Reference proteome</keyword>
<evidence type="ECO:0000256" key="5">
    <source>
        <dbReference type="SAM" id="MobiDB-lite"/>
    </source>
</evidence>
<feature type="region of interest" description="Disordered" evidence="5">
    <location>
        <begin position="400"/>
        <end position="429"/>
    </location>
</feature>
<name>A0A427YAS3_9TREE</name>
<dbReference type="GO" id="GO:0046982">
    <property type="term" value="F:protein heterodimerization activity"/>
    <property type="evidence" value="ECO:0007669"/>
    <property type="project" value="InterPro"/>
</dbReference>
<gene>
    <name evidence="7" type="ORF">EHS24_000705</name>
</gene>
<evidence type="ECO:0000256" key="2">
    <source>
        <dbReference type="ARBA" id="ARBA00023015"/>
    </source>
</evidence>
<dbReference type="InterPro" id="IPR037818">
    <property type="entry name" value="TAF8"/>
</dbReference>
<evidence type="ECO:0000256" key="1">
    <source>
        <dbReference type="ARBA" id="ARBA00004123"/>
    </source>
</evidence>
<dbReference type="InterPro" id="IPR009072">
    <property type="entry name" value="Histone-fold"/>
</dbReference>
<dbReference type="RefSeq" id="XP_028480384.1">
    <property type="nucleotide sequence ID" value="XM_028616527.1"/>
</dbReference>
<dbReference type="EMBL" id="RSCE01000001">
    <property type="protein sequence ID" value="RSH88176.1"/>
    <property type="molecule type" value="Genomic_DNA"/>
</dbReference>
<keyword evidence="3" id="KW-0804">Transcription</keyword>
<dbReference type="SMART" id="SM00576">
    <property type="entry name" value="BTP"/>
    <property type="match status" value="1"/>
</dbReference>
<dbReference type="OrthoDB" id="436852at2759"/>